<dbReference type="RefSeq" id="WP_240170628.1">
    <property type="nucleotide sequence ID" value="NZ_CP092365.1"/>
</dbReference>
<proteinExistence type="predicted"/>
<organism evidence="1 2">
    <name type="scientific">Mycolicibacillus parakoreensis</name>
    <dbReference type="NCBI Taxonomy" id="1069221"/>
    <lineage>
        <taxon>Bacteria</taxon>
        <taxon>Bacillati</taxon>
        <taxon>Actinomycetota</taxon>
        <taxon>Actinomycetes</taxon>
        <taxon>Mycobacteriales</taxon>
        <taxon>Mycobacteriaceae</taxon>
        <taxon>Mycolicibacillus</taxon>
    </lineage>
</organism>
<accession>A0ABY3TXG1</accession>
<dbReference type="EMBL" id="CP092365">
    <property type="protein sequence ID" value="ULN52355.1"/>
    <property type="molecule type" value="Genomic_DNA"/>
</dbReference>
<evidence type="ECO:0000313" key="1">
    <source>
        <dbReference type="EMBL" id="ULN52355.1"/>
    </source>
</evidence>
<protein>
    <submittedName>
        <fullName evidence="1">Uncharacterized protein</fullName>
    </submittedName>
</protein>
<dbReference type="Proteomes" id="UP001055200">
    <property type="component" value="Chromosome"/>
</dbReference>
<keyword evidence="2" id="KW-1185">Reference proteome</keyword>
<evidence type="ECO:0000313" key="2">
    <source>
        <dbReference type="Proteomes" id="UP001055200"/>
    </source>
</evidence>
<gene>
    <name evidence="1" type="ORF">MIU77_16160</name>
</gene>
<sequence>MLYVLFVLLDRLDLPALDGPTQTDVQFVAAGGAVVGVRDLWQVIAHGERVIWCCTRTGSP</sequence>
<reference evidence="1" key="1">
    <citation type="submission" date="2022-08" db="EMBL/GenBank/DDBJ databases">
        <title>Complete genome sequence of 14 non-tuberculosis mycobacteria type-strains.</title>
        <authorList>
            <person name="Igarashi Y."/>
            <person name="Osugi A."/>
            <person name="Mitarai S."/>
        </authorList>
    </citation>
    <scope>NUCLEOTIDE SEQUENCE</scope>
    <source>
        <strain evidence="1">DSM 45575</strain>
    </source>
</reference>
<name>A0ABY3TXG1_9MYCO</name>